<protein>
    <recommendedName>
        <fullName evidence="3">Dihydrofolate reductase</fullName>
    </recommendedName>
</protein>
<dbReference type="EMBL" id="CP048222">
    <property type="protein sequence ID" value="QHT66374.1"/>
    <property type="molecule type" value="Genomic_DNA"/>
</dbReference>
<organism evidence="1 2">
    <name type="scientific">Rhodocytophaga rosea</name>
    <dbReference type="NCBI Taxonomy" id="2704465"/>
    <lineage>
        <taxon>Bacteria</taxon>
        <taxon>Pseudomonadati</taxon>
        <taxon>Bacteroidota</taxon>
        <taxon>Cytophagia</taxon>
        <taxon>Cytophagales</taxon>
        <taxon>Rhodocytophagaceae</taxon>
        <taxon>Rhodocytophaga</taxon>
    </lineage>
</organism>
<evidence type="ECO:0000313" key="1">
    <source>
        <dbReference type="EMBL" id="QHT66374.1"/>
    </source>
</evidence>
<sequence length="48" mass="5301">MKDIGKIKLIYSMLTSPDGYIEDADGKFGWGAPEDEQLHSCINELASL</sequence>
<dbReference type="Proteomes" id="UP000480178">
    <property type="component" value="Chromosome"/>
</dbReference>
<dbReference type="AlphaFoldDB" id="A0A6C0GEY7"/>
<reference evidence="1 2" key="1">
    <citation type="submission" date="2020-01" db="EMBL/GenBank/DDBJ databases">
        <authorList>
            <person name="Kim M.K."/>
        </authorList>
    </citation>
    <scope>NUCLEOTIDE SEQUENCE [LARGE SCALE GENOMIC DNA]</scope>
    <source>
        <strain evidence="1 2">172606-1</strain>
    </source>
</reference>
<keyword evidence="2" id="KW-1185">Reference proteome</keyword>
<gene>
    <name evidence="1" type="ORF">GXP67_06730</name>
</gene>
<name>A0A6C0GEY7_9BACT</name>
<proteinExistence type="predicted"/>
<dbReference type="RefSeq" id="WP_162442433.1">
    <property type="nucleotide sequence ID" value="NZ_CP048222.1"/>
</dbReference>
<accession>A0A6C0GEY7</accession>
<evidence type="ECO:0000313" key="2">
    <source>
        <dbReference type="Proteomes" id="UP000480178"/>
    </source>
</evidence>
<evidence type="ECO:0008006" key="3">
    <source>
        <dbReference type="Google" id="ProtNLM"/>
    </source>
</evidence>
<dbReference type="KEGG" id="rhoz:GXP67_06730"/>